<dbReference type="PANTHER" id="PTHR10029:SF3">
    <property type="entry name" value="ACYLPHOSPHATASE-RELATED"/>
    <property type="match status" value="1"/>
</dbReference>
<feature type="active site" evidence="5">
    <location>
        <position position="67"/>
    </location>
</feature>
<evidence type="ECO:0000313" key="8">
    <source>
        <dbReference type="EMBL" id="CAF0770107.1"/>
    </source>
</evidence>
<evidence type="ECO:0000313" key="13">
    <source>
        <dbReference type="Proteomes" id="UP000663870"/>
    </source>
</evidence>
<dbReference type="PROSITE" id="PS51160">
    <property type="entry name" value="ACYLPHOSPHATASE_3"/>
    <property type="match status" value="1"/>
</dbReference>
<dbReference type="EMBL" id="CAJNOL010000064">
    <property type="protein sequence ID" value="CAF0806396.1"/>
    <property type="molecule type" value="Genomic_DNA"/>
</dbReference>
<dbReference type="EMBL" id="CAJNOH010000022">
    <property type="protein sequence ID" value="CAF0770107.1"/>
    <property type="molecule type" value="Genomic_DNA"/>
</dbReference>
<gene>
    <name evidence="9" type="ORF">JXQ802_LOCUS4501</name>
    <name evidence="11" type="ORF">OTI717_LOCUS7625</name>
    <name evidence="8" type="ORF">PYM288_LOCUS3062</name>
    <name evidence="10" type="ORF">SEV965_LOCUS2847</name>
</gene>
<evidence type="ECO:0000313" key="12">
    <source>
        <dbReference type="Proteomes" id="UP000663823"/>
    </source>
</evidence>
<evidence type="ECO:0000313" key="10">
    <source>
        <dbReference type="EMBL" id="CAF0845768.1"/>
    </source>
</evidence>
<keyword evidence="13" id="KW-1185">Reference proteome</keyword>
<feature type="domain" description="Acylphosphatase-like" evidence="7">
    <location>
        <begin position="52"/>
        <end position="142"/>
    </location>
</feature>
<dbReference type="EC" id="3.6.1.7" evidence="2 5"/>
<keyword evidence="3 5" id="KW-0378">Hydrolase</keyword>
<comment type="similarity">
    <text evidence="1 6">Belongs to the acylphosphatase family.</text>
</comment>
<dbReference type="Gene3D" id="3.30.70.100">
    <property type="match status" value="1"/>
</dbReference>
<name>A0A818PDE1_9BILA</name>
<dbReference type="Proteomes" id="UP000663889">
    <property type="component" value="Unassembled WGS sequence"/>
</dbReference>
<evidence type="ECO:0000256" key="1">
    <source>
        <dbReference type="ARBA" id="ARBA00005614"/>
    </source>
</evidence>
<dbReference type="Proteomes" id="UP000663854">
    <property type="component" value="Unassembled WGS sequence"/>
</dbReference>
<dbReference type="PRINTS" id="PR00112">
    <property type="entry name" value="ACYLPHPHTASE"/>
</dbReference>
<sequence>MTILARSLYAYRFFEIVNRVCLIQSVSCLSDSTTTTTTGKDLTNTSNESLRSCDFEIFGTVQRVYFRQHTQEQATKLNLVGWVKNTKMNTVQGHMEGYKTNIDQMKIWLQTKGSPKSKIIKAEFTNEKPITKLTENIFDIKR</sequence>
<protein>
    <recommendedName>
        <fullName evidence="2 5">acylphosphatase</fullName>
        <ecNumber evidence="2 5">3.6.1.7</ecNumber>
    </recommendedName>
</protein>
<dbReference type="EMBL" id="CAJNOU010000069">
    <property type="protein sequence ID" value="CAF0845768.1"/>
    <property type="molecule type" value="Genomic_DNA"/>
</dbReference>
<dbReference type="GO" id="GO:0003998">
    <property type="term" value="F:acylphosphatase activity"/>
    <property type="evidence" value="ECO:0007669"/>
    <property type="project" value="UniProtKB-EC"/>
</dbReference>
<evidence type="ECO:0000256" key="2">
    <source>
        <dbReference type="ARBA" id="ARBA00012150"/>
    </source>
</evidence>
<accession>A0A818PDE1</accession>
<dbReference type="InterPro" id="IPR020456">
    <property type="entry name" value="Acylphosphatase"/>
</dbReference>
<dbReference type="PANTHER" id="PTHR10029">
    <property type="entry name" value="ACYLPHOSPHATASE"/>
    <property type="match status" value="1"/>
</dbReference>
<organism evidence="11 12">
    <name type="scientific">Rotaria sordida</name>
    <dbReference type="NCBI Taxonomy" id="392033"/>
    <lineage>
        <taxon>Eukaryota</taxon>
        <taxon>Metazoa</taxon>
        <taxon>Spiralia</taxon>
        <taxon>Gnathifera</taxon>
        <taxon>Rotifera</taxon>
        <taxon>Eurotatoria</taxon>
        <taxon>Bdelloidea</taxon>
        <taxon>Philodinida</taxon>
        <taxon>Philodinidae</taxon>
        <taxon>Rotaria</taxon>
    </lineage>
</organism>
<evidence type="ECO:0000256" key="6">
    <source>
        <dbReference type="RuleBase" id="RU004168"/>
    </source>
</evidence>
<dbReference type="EMBL" id="CAJOAX010000580">
    <property type="protein sequence ID" value="CAF3617426.1"/>
    <property type="molecule type" value="Genomic_DNA"/>
</dbReference>
<evidence type="ECO:0000313" key="11">
    <source>
        <dbReference type="EMBL" id="CAF3617426.1"/>
    </source>
</evidence>
<evidence type="ECO:0000256" key="3">
    <source>
        <dbReference type="ARBA" id="ARBA00022801"/>
    </source>
</evidence>
<dbReference type="Proteomes" id="UP000663870">
    <property type="component" value="Unassembled WGS sequence"/>
</dbReference>
<dbReference type="InterPro" id="IPR001792">
    <property type="entry name" value="Acylphosphatase-like_dom"/>
</dbReference>
<dbReference type="Pfam" id="PF00708">
    <property type="entry name" value="Acylphosphatase"/>
    <property type="match status" value="1"/>
</dbReference>
<dbReference type="InterPro" id="IPR036046">
    <property type="entry name" value="Acylphosphatase-like_dom_sf"/>
</dbReference>
<evidence type="ECO:0000313" key="9">
    <source>
        <dbReference type="EMBL" id="CAF0806396.1"/>
    </source>
</evidence>
<comment type="caution">
    <text evidence="11">The sequence shown here is derived from an EMBL/GenBank/DDBJ whole genome shotgun (WGS) entry which is preliminary data.</text>
</comment>
<dbReference type="AlphaFoldDB" id="A0A818PDE1"/>
<reference evidence="11" key="1">
    <citation type="submission" date="2021-02" db="EMBL/GenBank/DDBJ databases">
        <authorList>
            <person name="Nowell W R."/>
        </authorList>
    </citation>
    <scope>NUCLEOTIDE SEQUENCE</scope>
</reference>
<dbReference type="FunFam" id="3.30.70.100:FF:000011">
    <property type="entry name" value="Acylphosphatase"/>
    <property type="match status" value="1"/>
</dbReference>
<comment type="catalytic activity">
    <reaction evidence="4 5">
        <text>an acyl phosphate + H2O = a carboxylate + phosphate + H(+)</text>
        <dbReference type="Rhea" id="RHEA:14965"/>
        <dbReference type="ChEBI" id="CHEBI:15377"/>
        <dbReference type="ChEBI" id="CHEBI:15378"/>
        <dbReference type="ChEBI" id="CHEBI:29067"/>
        <dbReference type="ChEBI" id="CHEBI:43474"/>
        <dbReference type="ChEBI" id="CHEBI:59918"/>
        <dbReference type="EC" id="3.6.1.7"/>
    </reaction>
</comment>
<feature type="active site" evidence="5">
    <location>
        <position position="85"/>
    </location>
</feature>
<dbReference type="SUPFAM" id="SSF54975">
    <property type="entry name" value="Acylphosphatase/BLUF domain-like"/>
    <property type="match status" value="1"/>
</dbReference>
<dbReference type="Proteomes" id="UP000663823">
    <property type="component" value="Unassembled WGS sequence"/>
</dbReference>
<evidence type="ECO:0000256" key="4">
    <source>
        <dbReference type="ARBA" id="ARBA00047645"/>
    </source>
</evidence>
<proteinExistence type="inferred from homology"/>
<evidence type="ECO:0000256" key="5">
    <source>
        <dbReference type="PROSITE-ProRule" id="PRU00520"/>
    </source>
</evidence>
<evidence type="ECO:0000259" key="7">
    <source>
        <dbReference type="PROSITE" id="PS51160"/>
    </source>
</evidence>